<evidence type="ECO:0000256" key="1">
    <source>
        <dbReference type="SAM" id="MobiDB-lite"/>
    </source>
</evidence>
<name>A0A2P2QFC7_RHIMU</name>
<evidence type="ECO:0000313" key="2">
    <source>
        <dbReference type="EMBL" id="MBX65635.1"/>
    </source>
</evidence>
<protein>
    <submittedName>
        <fullName evidence="2">Uncharacterized protein</fullName>
    </submittedName>
</protein>
<organism evidence="2">
    <name type="scientific">Rhizophora mucronata</name>
    <name type="common">Asiatic mangrove</name>
    <dbReference type="NCBI Taxonomy" id="61149"/>
    <lineage>
        <taxon>Eukaryota</taxon>
        <taxon>Viridiplantae</taxon>
        <taxon>Streptophyta</taxon>
        <taxon>Embryophyta</taxon>
        <taxon>Tracheophyta</taxon>
        <taxon>Spermatophyta</taxon>
        <taxon>Magnoliopsida</taxon>
        <taxon>eudicotyledons</taxon>
        <taxon>Gunneridae</taxon>
        <taxon>Pentapetalae</taxon>
        <taxon>rosids</taxon>
        <taxon>fabids</taxon>
        <taxon>Malpighiales</taxon>
        <taxon>Rhizophoraceae</taxon>
        <taxon>Rhizophora</taxon>
    </lineage>
</organism>
<accession>A0A2P2QFC7</accession>
<sequence>MLLGKKHKYEMNERENSSRVSST</sequence>
<dbReference type="EMBL" id="GGEC01085151">
    <property type="protein sequence ID" value="MBX65635.1"/>
    <property type="molecule type" value="Transcribed_RNA"/>
</dbReference>
<proteinExistence type="predicted"/>
<reference evidence="2" key="1">
    <citation type="submission" date="2018-02" db="EMBL/GenBank/DDBJ databases">
        <title>Rhizophora mucronata_Transcriptome.</title>
        <authorList>
            <person name="Meera S.P."/>
            <person name="Sreeshan A."/>
            <person name="Augustine A."/>
        </authorList>
    </citation>
    <scope>NUCLEOTIDE SEQUENCE</scope>
    <source>
        <tissue evidence="2">Leaf</tissue>
    </source>
</reference>
<feature type="region of interest" description="Disordered" evidence="1">
    <location>
        <begin position="1"/>
        <end position="23"/>
    </location>
</feature>
<dbReference type="AlphaFoldDB" id="A0A2P2QFC7"/>